<keyword evidence="5 12" id="KW-1133">Transmembrane helix</keyword>
<evidence type="ECO:0000313" key="13">
    <source>
        <dbReference type="EMBL" id="CAF1017687.1"/>
    </source>
</evidence>
<name>A0A814PWN7_9BILA</name>
<evidence type="ECO:0000256" key="3">
    <source>
        <dbReference type="ARBA" id="ARBA00022461"/>
    </source>
</evidence>
<dbReference type="PANTHER" id="PTHR11690">
    <property type="entry name" value="AMILORIDE-SENSITIVE SODIUM CHANNEL-RELATED"/>
    <property type="match status" value="1"/>
</dbReference>
<evidence type="ECO:0000256" key="10">
    <source>
        <dbReference type="ARBA" id="ARBA00023303"/>
    </source>
</evidence>
<evidence type="ECO:0000256" key="6">
    <source>
        <dbReference type="ARBA" id="ARBA00023053"/>
    </source>
</evidence>
<evidence type="ECO:0000313" key="18">
    <source>
        <dbReference type="EMBL" id="CAF4059032.1"/>
    </source>
</evidence>
<evidence type="ECO:0000256" key="4">
    <source>
        <dbReference type="ARBA" id="ARBA00022692"/>
    </source>
</evidence>
<dbReference type="InterPro" id="IPR001873">
    <property type="entry name" value="ENaC"/>
</dbReference>
<keyword evidence="8 12" id="KW-0472">Membrane</keyword>
<keyword evidence="2 11" id="KW-0813">Transport</keyword>
<dbReference type="Proteomes" id="UP000663844">
    <property type="component" value="Unassembled WGS sequence"/>
</dbReference>
<reference evidence="14" key="1">
    <citation type="submission" date="2021-02" db="EMBL/GenBank/DDBJ databases">
        <authorList>
            <person name="Nowell W R."/>
        </authorList>
    </citation>
    <scope>NUCLEOTIDE SEQUENCE</scope>
</reference>
<dbReference type="PRINTS" id="PR01078">
    <property type="entry name" value="AMINACHANNEL"/>
</dbReference>
<dbReference type="Proteomes" id="UP000663881">
    <property type="component" value="Unassembled WGS sequence"/>
</dbReference>
<evidence type="ECO:0000256" key="5">
    <source>
        <dbReference type="ARBA" id="ARBA00022989"/>
    </source>
</evidence>
<proteinExistence type="inferred from homology"/>
<feature type="transmembrane region" description="Helical" evidence="12">
    <location>
        <begin position="51"/>
        <end position="76"/>
    </location>
</feature>
<dbReference type="Proteomes" id="UP000663868">
    <property type="component" value="Unassembled WGS sequence"/>
</dbReference>
<dbReference type="EMBL" id="CAJOAZ010003147">
    <property type="protein sequence ID" value="CAF3988088.1"/>
    <property type="molecule type" value="Genomic_DNA"/>
</dbReference>
<evidence type="ECO:0000313" key="14">
    <source>
        <dbReference type="EMBL" id="CAF1112017.1"/>
    </source>
</evidence>
<evidence type="ECO:0000313" key="19">
    <source>
        <dbReference type="Proteomes" id="UP000663891"/>
    </source>
</evidence>
<dbReference type="EMBL" id="CAJNOE010000179">
    <property type="protein sequence ID" value="CAF1017687.1"/>
    <property type="molecule type" value="Genomic_DNA"/>
</dbReference>
<sequence length="480" mass="53946">MPVLENIVGSTESEHFTKQDNPSIVIDYLLATSTHGLRSVGRAYSKRNRMFWLLIFTIATGLMFYFVISAILQYFAYPTQTKVDINLDLSMAFPAVTICSGNPNRYDKTNISLVNLFYRLFPPNTPFSQSELDNLLLPLYIDLFNRNQIEELQSIGFKMSDMLLSCAYNGIDCSNAFTPSLSSALGNCYTFNWKTSPDFVTLTNISTTFVLREGLAMSFYIPTEIYFPSISSDAGLVVLLHDNDELPLPNENGLYLKPGASHLIVYRKSVTTFLPHPYTQCTSDVADDMRSLYQTTFINQTASTAVAYSESVCRILCEQAYIYSQCSCIIPVPFFLRKVFTLDNKLINANVCSMLTNEATCAFTAQQEFSASNHLQDLWCVRCNPQCTHTYFDAVPSAQGAPSEADMEFWAEALVNGNNITNTTSTLLPNDFAKRFDYYFERNYLKLFIACGSKYVTEYKQEAKTSLIDTFAAIGGQTGL</sequence>
<keyword evidence="6" id="KW-0915">Sodium</keyword>
<comment type="similarity">
    <text evidence="11">Belongs to the amiloride-sensitive sodium channel (TC 1.A.6) family.</text>
</comment>
<protein>
    <submittedName>
        <fullName evidence="14">Uncharacterized protein</fullName>
    </submittedName>
</protein>
<comment type="subcellular location">
    <subcellularLocation>
        <location evidence="1">Membrane</location>
        <topology evidence="1">Multi-pass membrane protein</topology>
    </subcellularLocation>
</comment>
<dbReference type="GO" id="GO:0005886">
    <property type="term" value="C:plasma membrane"/>
    <property type="evidence" value="ECO:0007669"/>
    <property type="project" value="TreeGrafter"/>
</dbReference>
<dbReference type="EMBL" id="CAJNON010000216">
    <property type="protein sequence ID" value="CAF1112017.1"/>
    <property type="molecule type" value="Genomic_DNA"/>
</dbReference>
<dbReference type="AlphaFoldDB" id="A0A814PWN7"/>
<dbReference type="Proteomes" id="UP000663891">
    <property type="component" value="Unassembled WGS sequence"/>
</dbReference>
<keyword evidence="10 11" id="KW-0407">Ion channel</keyword>
<dbReference type="EMBL" id="CAJNOG010000254">
    <property type="protein sequence ID" value="CAF1119785.1"/>
    <property type="molecule type" value="Genomic_DNA"/>
</dbReference>
<dbReference type="EMBL" id="CAJOAY010000647">
    <property type="protein sequence ID" value="CAF3708945.1"/>
    <property type="molecule type" value="Genomic_DNA"/>
</dbReference>
<evidence type="ECO:0000313" key="16">
    <source>
        <dbReference type="EMBL" id="CAF3708945.1"/>
    </source>
</evidence>
<keyword evidence="9 11" id="KW-0739">Sodium transport</keyword>
<dbReference type="GO" id="GO:0015280">
    <property type="term" value="F:ligand-gated sodium channel activity"/>
    <property type="evidence" value="ECO:0007669"/>
    <property type="project" value="TreeGrafter"/>
</dbReference>
<gene>
    <name evidence="13" type="ORF">IZO911_LOCUS18541</name>
    <name evidence="15" type="ORF">JYZ213_LOCUS22412</name>
    <name evidence="18" type="ORF">KXQ929_LOCUS32020</name>
    <name evidence="16" type="ORF">OKA104_LOCUS13038</name>
    <name evidence="17" type="ORF">OXD698_LOCUS28784</name>
    <name evidence="14" type="ORF">VCS650_LOCUS20697</name>
</gene>
<keyword evidence="7 11" id="KW-0406">Ion transport</keyword>
<dbReference type="EMBL" id="CAJOBB010003790">
    <property type="protein sequence ID" value="CAF4059032.1"/>
    <property type="molecule type" value="Genomic_DNA"/>
</dbReference>
<keyword evidence="4 11" id="KW-0812">Transmembrane</keyword>
<evidence type="ECO:0000313" key="15">
    <source>
        <dbReference type="EMBL" id="CAF1119785.1"/>
    </source>
</evidence>
<organism evidence="14 19">
    <name type="scientific">Adineta steineri</name>
    <dbReference type="NCBI Taxonomy" id="433720"/>
    <lineage>
        <taxon>Eukaryota</taxon>
        <taxon>Metazoa</taxon>
        <taxon>Spiralia</taxon>
        <taxon>Gnathifera</taxon>
        <taxon>Rotifera</taxon>
        <taxon>Eurotatoria</taxon>
        <taxon>Bdelloidea</taxon>
        <taxon>Adinetida</taxon>
        <taxon>Adinetidae</taxon>
        <taxon>Adineta</taxon>
    </lineage>
</organism>
<comment type="caution">
    <text evidence="14">The sequence shown here is derived from an EMBL/GenBank/DDBJ whole genome shotgun (WGS) entry which is preliminary data.</text>
</comment>
<evidence type="ECO:0000256" key="11">
    <source>
        <dbReference type="RuleBase" id="RU000679"/>
    </source>
</evidence>
<dbReference type="Proteomes" id="UP000663860">
    <property type="component" value="Unassembled WGS sequence"/>
</dbReference>
<evidence type="ECO:0000313" key="17">
    <source>
        <dbReference type="EMBL" id="CAF3988088.1"/>
    </source>
</evidence>
<keyword evidence="3 11" id="KW-0894">Sodium channel</keyword>
<dbReference type="Pfam" id="PF00858">
    <property type="entry name" value="ASC"/>
    <property type="match status" value="1"/>
</dbReference>
<evidence type="ECO:0000256" key="2">
    <source>
        <dbReference type="ARBA" id="ARBA00022448"/>
    </source>
</evidence>
<accession>A0A814PWN7</accession>
<dbReference type="Proteomes" id="UP000663845">
    <property type="component" value="Unassembled WGS sequence"/>
</dbReference>
<evidence type="ECO:0000256" key="7">
    <source>
        <dbReference type="ARBA" id="ARBA00023065"/>
    </source>
</evidence>
<evidence type="ECO:0000256" key="12">
    <source>
        <dbReference type="SAM" id="Phobius"/>
    </source>
</evidence>
<evidence type="ECO:0000256" key="8">
    <source>
        <dbReference type="ARBA" id="ARBA00023136"/>
    </source>
</evidence>
<dbReference type="OrthoDB" id="6021021at2759"/>
<evidence type="ECO:0000256" key="9">
    <source>
        <dbReference type="ARBA" id="ARBA00023201"/>
    </source>
</evidence>
<dbReference type="Gene3D" id="2.60.470.10">
    <property type="entry name" value="Acid-sensing ion channels like domains"/>
    <property type="match status" value="1"/>
</dbReference>
<evidence type="ECO:0000256" key="1">
    <source>
        <dbReference type="ARBA" id="ARBA00004141"/>
    </source>
</evidence>